<proteinExistence type="predicted"/>
<protein>
    <submittedName>
        <fullName evidence="2">DUF3796 domain-containing protein</fullName>
    </submittedName>
</protein>
<dbReference type="Proteomes" id="UP000823633">
    <property type="component" value="Unassembled WGS sequence"/>
</dbReference>
<evidence type="ECO:0000313" key="2">
    <source>
        <dbReference type="EMBL" id="MBO8443825.1"/>
    </source>
</evidence>
<sequence length="118" mass="12693">MKLKHLFASTGFLALLGLIGIFTDQRAFLAFFAFAVDFEYFFVKADEMWELYMCRSAAKSFCLGMIAMAFTSLGTFIATGEGNESLVAGLAAGWAAAVAANAVLVAIYSFSASRALEE</sequence>
<feature type="transmembrane region" description="Helical" evidence="1">
    <location>
        <begin position="86"/>
        <end position="110"/>
    </location>
</feature>
<evidence type="ECO:0000256" key="1">
    <source>
        <dbReference type="SAM" id="Phobius"/>
    </source>
</evidence>
<dbReference type="AlphaFoldDB" id="A0A9D9ECA0"/>
<accession>A0A9D9ECA0</accession>
<evidence type="ECO:0000313" key="3">
    <source>
        <dbReference type="Proteomes" id="UP000823633"/>
    </source>
</evidence>
<comment type="caution">
    <text evidence="2">The sequence shown here is derived from an EMBL/GenBank/DDBJ whole genome shotgun (WGS) entry which is preliminary data.</text>
</comment>
<gene>
    <name evidence="2" type="ORF">IAC42_08755</name>
</gene>
<keyword evidence="1" id="KW-0812">Transmembrane</keyword>
<keyword evidence="1" id="KW-1133">Transmembrane helix</keyword>
<reference evidence="2" key="2">
    <citation type="journal article" date="2021" name="PeerJ">
        <title>Extensive microbial diversity within the chicken gut microbiome revealed by metagenomics and culture.</title>
        <authorList>
            <person name="Gilroy R."/>
            <person name="Ravi A."/>
            <person name="Getino M."/>
            <person name="Pursley I."/>
            <person name="Horton D.L."/>
            <person name="Alikhan N.F."/>
            <person name="Baker D."/>
            <person name="Gharbi K."/>
            <person name="Hall N."/>
            <person name="Watson M."/>
            <person name="Adriaenssens E.M."/>
            <person name="Foster-Nyarko E."/>
            <person name="Jarju S."/>
            <person name="Secka A."/>
            <person name="Antonio M."/>
            <person name="Oren A."/>
            <person name="Chaudhuri R.R."/>
            <person name="La Ragione R."/>
            <person name="Hildebrand F."/>
            <person name="Pallen M.J."/>
        </authorList>
    </citation>
    <scope>NUCLEOTIDE SEQUENCE</scope>
    <source>
        <strain evidence="2">11167</strain>
    </source>
</reference>
<organism evidence="2 3">
    <name type="scientific">Candidatus Aphodenecus pullistercoris</name>
    <dbReference type="NCBI Taxonomy" id="2840669"/>
    <lineage>
        <taxon>Bacteria</taxon>
        <taxon>Pseudomonadati</taxon>
        <taxon>Spirochaetota</taxon>
        <taxon>Spirochaetia</taxon>
        <taxon>Spirochaetales</taxon>
        <taxon>Candidatus Aphodenecus</taxon>
    </lineage>
</organism>
<name>A0A9D9ECA0_9SPIR</name>
<dbReference type="EMBL" id="JADIMU010000058">
    <property type="protein sequence ID" value="MBO8443825.1"/>
    <property type="molecule type" value="Genomic_DNA"/>
</dbReference>
<feature type="transmembrane region" description="Helical" evidence="1">
    <location>
        <begin position="57"/>
        <end position="80"/>
    </location>
</feature>
<feature type="transmembrane region" description="Helical" evidence="1">
    <location>
        <begin position="5"/>
        <end position="22"/>
    </location>
</feature>
<reference evidence="2" key="1">
    <citation type="submission" date="2020-10" db="EMBL/GenBank/DDBJ databases">
        <authorList>
            <person name="Gilroy R."/>
        </authorList>
    </citation>
    <scope>NUCLEOTIDE SEQUENCE</scope>
    <source>
        <strain evidence="2">11167</strain>
    </source>
</reference>
<keyword evidence="1" id="KW-0472">Membrane</keyword>
<feature type="transmembrane region" description="Helical" evidence="1">
    <location>
        <begin position="28"/>
        <end position="45"/>
    </location>
</feature>